<dbReference type="PRINTS" id="PR00625">
    <property type="entry name" value="JDOMAIN"/>
</dbReference>
<dbReference type="SMART" id="SM00271">
    <property type="entry name" value="DnaJ"/>
    <property type="match status" value="1"/>
</dbReference>
<evidence type="ECO:0000313" key="3">
    <source>
        <dbReference type="Proteomes" id="UP001054857"/>
    </source>
</evidence>
<evidence type="ECO:0000259" key="1">
    <source>
        <dbReference type="PROSITE" id="PS50076"/>
    </source>
</evidence>
<reference evidence="2 3" key="1">
    <citation type="journal article" date="2021" name="Sci. Rep.">
        <title>Genome sequencing of the multicellular alga Astrephomene provides insights into convergent evolution of germ-soma differentiation.</title>
        <authorList>
            <person name="Yamashita S."/>
            <person name="Yamamoto K."/>
            <person name="Matsuzaki R."/>
            <person name="Suzuki S."/>
            <person name="Yamaguchi H."/>
            <person name="Hirooka S."/>
            <person name="Minakuchi Y."/>
            <person name="Miyagishima S."/>
            <person name="Kawachi M."/>
            <person name="Toyoda A."/>
            <person name="Nozaki H."/>
        </authorList>
    </citation>
    <scope>NUCLEOTIDE SEQUENCE [LARGE SCALE GENOMIC DNA]</scope>
    <source>
        <strain evidence="2 3">NIES-4017</strain>
    </source>
</reference>
<protein>
    <recommendedName>
        <fullName evidence="1">J domain-containing protein</fullName>
    </recommendedName>
</protein>
<dbReference type="CDD" id="cd06257">
    <property type="entry name" value="DnaJ"/>
    <property type="match status" value="1"/>
</dbReference>
<dbReference type="Proteomes" id="UP001054857">
    <property type="component" value="Unassembled WGS sequence"/>
</dbReference>
<dbReference type="Pfam" id="PF00226">
    <property type="entry name" value="DnaJ"/>
    <property type="match status" value="1"/>
</dbReference>
<dbReference type="InterPro" id="IPR001623">
    <property type="entry name" value="DnaJ_domain"/>
</dbReference>
<dbReference type="GO" id="GO:0044183">
    <property type="term" value="F:protein folding chaperone"/>
    <property type="evidence" value="ECO:0007669"/>
    <property type="project" value="TreeGrafter"/>
</dbReference>
<feature type="non-terminal residue" evidence="2">
    <location>
        <position position="146"/>
    </location>
</feature>
<dbReference type="EMBL" id="BMAR01000019">
    <property type="protein sequence ID" value="GFR47714.1"/>
    <property type="molecule type" value="Genomic_DNA"/>
</dbReference>
<sequence>MKLTRAQALAELGLDEAASEDDIKKAYKKLALQWHPDKNQDDKEAATLRFQMISNAYARLSARAHPGDDDDLEDLDPDDIFGEDDFDEFEDLLRHEFFCRMFFGGMGGRGRRGGGGMGGPFGGMGGPFGGMGGGMGGGMFFHPSMG</sequence>
<keyword evidence="3" id="KW-1185">Reference proteome</keyword>
<dbReference type="InterPro" id="IPR036869">
    <property type="entry name" value="J_dom_sf"/>
</dbReference>
<dbReference type="Gene3D" id="1.10.287.110">
    <property type="entry name" value="DnaJ domain"/>
    <property type="match status" value="1"/>
</dbReference>
<dbReference type="PROSITE" id="PS50076">
    <property type="entry name" value="DNAJ_2"/>
    <property type="match status" value="1"/>
</dbReference>
<proteinExistence type="predicted"/>
<gene>
    <name evidence="2" type="ORF">Agub_g9468</name>
</gene>
<organism evidence="2 3">
    <name type="scientific">Astrephomene gubernaculifera</name>
    <dbReference type="NCBI Taxonomy" id="47775"/>
    <lineage>
        <taxon>Eukaryota</taxon>
        <taxon>Viridiplantae</taxon>
        <taxon>Chlorophyta</taxon>
        <taxon>core chlorophytes</taxon>
        <taxon>Chlorophyceae</taxon>
        <taxon>CS clade</taxon>
        <taxon>Chlamydomonadales</taxon>
        <taxon>Astrephomenaceae</taxon>
        <taxon>Astrephomene</taxon>
    </lineage>
</organism>
<evidence type="ECO:0000313" key="2">
    <source>
        <dbReference type="EMBL" id="GFR47714.1"/>
    </source>
</evidence>
<feature type="domain" description="J" evidence="1">
    <location>
        <begin position="7"/>
        <end position="90"/>
    </location>
</feature>
<dbReference type="AlphaFoldDB" id="A0AAD3DTA4"/>
<accession>A0AAD3DTA4</accession>
<dbReference type="GO" id="GO:0005737">
    <property type="term" value="C:cytoplasm"/>
    <property type="evidence" value="ECO:0007669"/>
    <property type="project" value="TreeGrafter"/>
</dbReference>
<dbReference type="GO" id="GO:0005634">
    <property type="term" value="C:nucleus"/>
    <property type="evidence" value="ECO:0007669"/>
    <property type="project" value="TreeGrafter"/>
</dbReference>
<dbReference type="SUPFAM" id="SSF46565">
    <property type="entry name" value="Chaperone J-domain"/>
    <property type="match status" value="1"/>
</dbReference>
<dbReference type="GO" id="GO:0051082">
    <property type="term" value="F:unfolded protein binding"/>
    <property type="evidence" value="ECO:0007669"/>
    <property type="project" value="TreeGrafter"/>
</dbReference>
<dbReference type="PANTHER" id="PTHR43948:SF14">
    <property type="entry name" value="PROTEIN DNAJ, PUTATIVE-RELATED"/>
    <property type="match status" value="1"/>
</dbReference>
<dbReference type="GO" id="GO:0051087">
    <property type="term" value="F:protein-folding chaperone binding"/>
    <property type="evidence" value="ECO:0007669"/>
    <property type="project" value="TreeGrafter"/>
</dbReference>
<comment type="caution">
    <text evidence="2">The sequence shown here is derived from an EMBL/GenBank/DDBJ whole genome shotgun (WGS) entry which is preliminary data.</text>
</comment>
<dbReference type="PANTHER" id="PTHR43948">
    <property type="entry name" value="DNAJ HOMOLOG SUBFAMILY B"/>
    <property type="match status" value="1"/>
</dbReference>
<name>A0AAD3DTA4_9CHLO</name>